<dbReference type="Proteomes" id="UP000789759">
    <property type="component" value="Unassembled WGS sequence"/>
</dbReference>
<name>A0A9N9JWB7_9GLOM</name>
<evidence type="ECO:0000313" key="3">
    <source>
        <dbReference type="Proteomes" id="UP000789759"/>
    </source>
</evidence>
<evidence type="ECO:0000256" key="1">
    <source>
        <dbReference type="SAM" id="MobiDB-lite"/>
    </source>
</evidence>
<keyword evidence="3" id="KW-1185">Reference proteome</keyword>
<feature type="non-terminal residue" evidence="2">
    <location>
        <position position="86"/>
    </location>
</feature>
<sequence>MTENITSELTKLTKFIMKYYHNTGLNTQEFQSILYLNIGISRSLFNLENNEQHFLDNISKLPEITNSKYHKPKGHPLKHLKLSTKE</sequence>
<evidence type="ECO:0000313" key="2">
    <source>
        <dbReference type="EMBL" id="CAG8800632.1"/>
    </source>
</evidence>
<protein>
    <submittedName>
        <fullName evidence="2">25138_t:CDS:1</fullName>
    </submittedName>
</protein>
<dbReference type="EMBL" id="CAJVQA010031087">
    <property type="protein sequence ID" value="CAG8800632.1"/>
    <property type="molecule type" value="Genomic_DNA"/>
</dbReference>
<gene>
    <name evidence="2" type="ORF">CPELLU_LOCUS17687</name>
</gene>
<comment type="caution">
    <text evidence="2">The sequence shown here is derived from an EMBL/GenBank/DDBJ whole genome shotgun (WGS) entry which is preliminary data.</text>
</comment>
<organism evidence="2 3">
    <name type="scientific">Cetraspora pellucida</name>
    <dbReference type="NCBI Taxonomy" id="1433469"/>
    <lineage>
        <taxon>Eukaryota</taxon>
        <taxon>Fungi</taxon>
        <taxon>Fungi incertae sedis</taxon>
        <taxon>Mucoromycota</taxon>
        <taxon>Glomeromycotina</taxon>
        <taxon>Glomeromycetes</taxon>
        <taxon>Diversisporales</taxon>
        <taxon>Gigasporaceae</taxon>
        <taxon>Cetraspora</taxon>
    </lineage>
</organism>
<reference evidence="2" key="1">
    <citation type="submission" date="2021-06" db="EMBL/GenBank/DDBJ databases">
        <authorList>
            <person name="Kallberg Y."/>
            <person name="Tangrot J."/>
            <person name="Rosling A."/>
        </authorList>
    </citation>
    <scope>NUCLEOTIDE SEQUENCE</scope>
    <source>
        <strain evidence="2">FL966</strain>
    </source>
</reference>
<accession>A0A9N9JWB7</accession>
<dbReference type="AlphaFoldDB" id="A0A9N9JWB7"/>
<feature type="region of interest" description="Disordered" evidence="1">
    <location>
        <begin position="66"/>
        <end position="86"/>
    </location>
</feature>
<proteinExistence type="predicted"/>
<feature type="compositionally biased region" description="Basic residues" evidence="1">
    <location>
        <begin position="68"/>
        <end position="86"/>
    </location>
</feature>